<dbReference type="EnsemblPlants" id="OB06G35990.1">
    <property type="protein sequence ID" value="OB06G35990.1"/>
    <property type="gene ID" value="OB06G35990"/>
</dbReference>
<dbReference type="EC" id="2.5.1.75" evidence="3"/>
<dbReference type="SUPFAM" id="SSF52540">
    <property type="entry name" value="P-loop containing nucleoside triphosphate hydrolases"/>
    <property type="match status" value="1"/>
</dbReference>
<keyword evidence="4 11" id="KW-0808">Transferase</keyword>
<reference evidence="12" key="1">
    <citation type="journal article" date="2013" name="Nat. Commun.">
        <title>Whole-genome sequencing of Oryza brachyantha reveals mechanisms underlying Oryza genome evolution.</title>
        <authorList>
            <person name="Chen J."/>
            <person name="Huang Q."/>
            <person name="Gao D."/>
            <person name="Wang J."/>
            <person name="Lang Y."/>
            <person name="Liu T."/>
            <person name="Li B."/>
            <person name="Bai Z."/>
            <person name="Luis Goicoechea J."/>
            <person name="Liang C."/>
            <person name="Chen C."/>
            <person name="Zhang W."/>
            <person name="Sun S."/>
            <person name="Liao Y."/>
            <person name="Zhang X."/>
            <person name="Yang L."/>
            <person name="Song C."/>
            <person name="Wang M."/>
            <person name="Shi J."/>
            <person name="Liu G."/>
            <person name="Liu J."/>
            <person name="Zhou H."/>
            <person name="Zhou W."/>
            <person name="Yu Q."/>
            <person name="An N."/>
            <person name="Chen Y."/>
            <person name="Cai Q."/>
            <person name="Wang B."/>
            <person name="Liu B."/>
            <person name="Min J."/>
            <person name="Huang Y."/>
            <person name="Wu H."/>
            <person name="Li Z."/>
            <person name="Zhang Y."/>
            <person name="Yin Y."/>
            <person name="Song W."/>
            <person name="Jiang J."/>
            <person name="Jackson S.A."/>
            <person name="Wing R.A."/>
            <person name="Wang J."/>
            <person name="Chen M."/>
        </authorList>
    </citation>
    <scope>NUCLEOTIDE SEQUENCE [LARGE SCALE GENOMIC DNA]</scope>
    <source>
        <strain evidence="12">cv. IRGC 101232</strain>
    </source>
</reference>
<keyword evidence="7 11" id="KW-0547">Nucleotide-binding</keyword>
<dbReference type="GO" id="GO:0005524">
    <property type="term" value="F:ATP binding"/>
    <property type="evidence" value="ECO:0007669"/>
    <property type="project" value="UniProtKB-KW"/>
</dbReference>
<dbReference type="GO" id="GO:0006400">
    <property type="term" value="P:tRNA modification"/>
    <property type="evidence" value="ECO:0007669"/>
    <property type="project" value="TreeGrafter"/>
</dbReference>
<evidence type="ECO:0000313" key="12">
    <source>
        <dbReference type="EnsemblPlants" id="OB06G35990.1"/>
    </source>
</evidence>
<dbReference type="AlphaFoldDB" id="J3MHV5"/>
<reference evidence="12" key="2">
    <citation type="submission" date="2013-04" db="UniProtKB">
        <authorList>
            <consortium name="EnsemblPlants"/>
        </authorList>
    </citation>
    <scope>IDENTIFICATION</scope>
</reference>
<organism evidence="12">
    <name type="scientific">Oryza brachyantha</name>
    <name type="common">malo sina</name>
    <dbReference type="NCBI Taxonomy" id="4533"/>
    <lineage>
        <taxon>Eukaryota</taxon>
        <taxon>Viridiplantae</taxon>
        <taxon>Streptophyta</taxon>
        <taxon>Embryophyta</taxon>
        <taxon>Tracheophyta</taxon>
        <taxon>Spermatophyta</taxon>
        <taxon>Magnoliopsida</taxon>
        <taxon>Liliopsida</taxon>
        <taxon>Poales</taxon>
        <taxon>Poaceae</taxon>
        <taxon>BOP clade</taxon>
        <taxon>Oryzoideae</taxon>
        <taxon>Oryzeae</taxon>
        <taxon>Oryzinae</taxon>
        <taxon>Oryza</taxon>
    </lineage>
</organism>
<dbReference type="eggNOG" id="KOG1384">
    <property type="taxonomic scope" value="Eukaryota"/>
</dbReference>
<proteinExistence type="inferred from homology"/>
<evidence type="ECO:0000256" key="7">
    <source>
        <dbReference type="ARBA" id="ARBA00022741"/>
    </source>
</evidence>
<protein>
    <recommendedName>
        <fullName evidence="3">tRNA dimethylallyltransferase</fullName>
        <ecNumber evidence="3">2.5.1.75</ecNumber>
    </recommendedName>
</protein>
<dbReference type="PANTHER" id="PTHR11088">
    <property type="entry name" value="TRNA DIMETHYLALLYLTRANSFERASE"/>
    <property type="match status" value="1"/>
</dbReference>
<evidence type="ECO:0000256" key="9">
    <source>
        <dbReference type="ARBA" id="ARBA00022842"/>
    </source>
</evidence>
<dbReference type="Gramene" id="OB06G35990.1">
    <property type="protein sequence ID" value="OB06G35990.1"/>
    <property type="gene ID" value="OB06G35990"/>
</dbReference>
<evidence type="ECO:0000256" key="6">
    <source>
        <dbReference type="ARBA" id="ARBA00022712"/>
    </source>
</evidence>
<dbReference type="STRING" id="4533.J3MHV5"/>
<evidence type="ECO:0000256" key="10">
    <source>
        <dbReference type="ARBA" id="ARBA00049563"/>
    </source>
</evidence>
<dbReference type="Proteomes" id="UP000006038">
    <property type="component" value="Chromosome 6"/>
</dbReference>
<dbReference type="GO" id="GO:0009691">
    <property type="term" value="P:cytokinin biosynthetic process"/>
    <property type="evidence" value="ECO:0007669"/>
    <property type="project" value="UniProtKB-KW"/>
</dbReference>
<comment type="similarity">
    <text evidence="2 11">Belongs to the IPP transferase family.</text>
</comment>
<name>J3MHV5_ORYBR</name>
<evidence type="ECO:0000256" key="11">
    <source>
        <dbReference type="RuleBase" id="RU003785"/>
    </source>
</evidence>
<evidence type="ECO:0000313" key="13">
    <source>
        <dbReference type="Proteomes" id="UP000006038"/>
    </source>
</evidence>
<comment type="cofactor">
    <cofactor evidence="1">
        <name>Mg(2+)</name>
        <dbReference type="ChEBI" id="CHEBI:18420"/>
    </cofactor>
</comment>
<dbReference type="OMA" id="YHWIDAS"/>
<dbReference type="InterPro" id="IPR018022">
    <property type="entry name" value="IPT"/>
</dbReference>
<dbReference type="HOGENOM" id="CLU_032616_0_2_1"/>
<dbReference type="PANTHER" id="PTHR11088:SF60">
    <property type="entry name" value="TRNA DIMETHYLALLYLTRANSFERASE"/>
    <property type="match status" value="1"/>
</dbReference>
<keyword evidence="13" id="KW-1185">Reference proteome</keyword>
<dbReference type="GO" id="GO:0052381">
    <property type="term" value="F:tRNA dimethylallyltransferase activity"/>
    <property type="evidence" value="ECO:0007669"/>
    <property type="project" value="UniProtKB-EC"/>
</dbReference>
<evidence type="ECO:0000256" key="5">
    <source>
        <dbReference type="ARBA" id="ARBA00022694"/>
    </source>
</evidence>
<accession>J3MHV5</accession>
<dbReference type="Gene3D" id="3.40.50.300">
    <property type="entry name" value="P-loop containing nucleotide triphosphate hydrolases"/>
    <property type="match status" value="1"/>
</dbReference>
<sequence>MQFGCRRPAAVWKNLSSSAAASLPPTSKNKVIVISGPTGAGKTRLALDLAKRLSGEIISADSVQVYRSLDVGSAKPSPSQRAAVPHRLIDILHASEDYSAGDFFRDARAATDDLLGRGRVPIVAGGTGLYLRWYIYGKPNVPQSSMDVTSAVWSELARYRDTGRWEEAVDLVAKAGDPKARDLSVNNWSRLRRSLEIIRSSGSPPSAFTLPYNAYNQRRLTNQTDADQPPKELDYDFLCIFLACPRVDLYRSIDLRCEEMLADTGGLLSEASWLLDIGLSPGMNSATCAIGYRQAMEYLLQCRHNGGSSSPQEFFEFLTKFQTASRNFSKRQLTWFRNEKIYQWVDASQPFDAISQFICDAYHHCGSRVVPDSLEMKRESCRHESRDLKTYRSENRVFRGDDDCSHVLDWITRTQKRNRETALLMYLFGDVAIGDSALFLSETYYTLYSEKFEFWVLNISSFKKKGLLNEREITLALLPASLFVADAVSVSESRNLLGLKHHLQIAMENWR</sequence>
<dbReference type="InterPro" id="IPR027417">
    <property type="entry name" value="P-loop_NTPase"/>
</dbReference>
<dbReference type="Pfam" id="PF01715">
    <property type="entry name" value="IPPT"/>
    <property type="match status" value="1"/>
</dbReference>
<keyword evidence="5" id="KW-0819">tRNA processing</keyword>
<evidence type="ECO:0000256" key="4">
    <source>
        <dbReference type="ARBA" id="ARBA00022679"/>
    </source>
</evidence>
<evidence type="ECO:0000256" key="3">
    <source>
        <dbReference type="ARBA" id="ARBA00012665"/>
    </source>
</evidence>
<dbReference type="HAMAP" id="MF_00185">
    <property type="entry name" value="IPP_trans"/>
    <property type="match status" value="1"/>
</dbReference>
<keyword evidence="6" id="KW-0203">Cytokinin biosynthesis</keyword>
<evidence type="ECO:0000256" key="8">
    <source>
        <dbReference type="ARBA" id="ARBA00022840"/>
    </source>
</evidence>
<comment type="catalytic activity">
    <reaction evidence="10">
        <text>adenosine(37) in tRNA + dimethylallyl diphosphate = N(6)-dimethylallyladenosine(37) in tRNA + diphosphate</text>
        <dbReference type="Rhea" id="RHEA:26482"/>
        <dbReference type="Rhea" id="RHEA-COMP:10162"/>
        <dbReference type="Rhea" id="RHEA-COMP:10375"/>
        <dbReference type="ChEBI" id="CHEBI:33019"/>
        <dbReference type="ChEBI" id="CHEBI:57623"/>
        <dbReference type="ChEBI" id="CHEBI:74411"/>
        <dbReference type="ChEBI" id="CHEBI:74415"/>
        <dbReference type="EC" id="2.5.1.75"/>
    </reaction>
</comment>
<dbReference type="NCBIfam" id="TIGR00174">
    <property type="entry name" value="miaA"/>
    <property type="match status" value="1"/>
</dbReference>
<evidence type="ECO:0000256" key="2">
    <source>
        <dbReference type="ARBA" id="ARBA00005842"/>
    </source>
</evidence>
<keyword evidence="8 11" id="KW-0067">ATP-binding</keyword>
<dbReference type="InterPro" id="IPR039657">
    <property type="entry name" value="Dimethylallyltransferase"/>
</dbReference>
<keyword evidence="9" id="KW-0460">Magnesium</keyword>
<evidence type="ECO:0000256" key="1">
    <source>
        <dbReference type="ARBA" id="ARBA00001946"/>
    </source>
</evidence>